<dbReference type="Pfam" id="PF07707">
    <property type="entry name" value="BACK"/>
    <property type="match status" value="1"/>
</dbReference>
<dbReference type="GO" id="GO:0005737">
    <property type="term" value="C:cytoplasm"/>
    <property type="evidence" value="ECO:0007669"/>
    <property type="project" value="TreeGrafter"/>
</dbReference>
<dbReference type="InterPro" id="IPR052407">
    <property type="entry name" value="BTB_POZ_domain_cont_9"/>
</dbReference>
<dbReference type="PANTHER" id="PTHR46306:SF1">
    <property type="entry name" value="BTB_POZ DOMAIN-CONTAINING PROTEIN 9"/>
    <property type="match status" value="1"/>
</dbReference>
<proteinExistence type="predicted"/>
<gene>
    <name evidence="2" type="ORF">C2G38_1336095</name>
</gene>
<dbReference type="InterPro" id="IPR006571">
    <property type="entry name" value="TLDc_dom"/>
</dbReference>
<feature type="domain" description="TLDc" evidence="1">
    <location>
        <begin position="233"/>
        <end position="413"/>
    </location>
</feature>
<organism evidence="2 3">
    <name type="scientific">Gigaspora rosea</name>
    <dbReference type="NCBI Taxonomy" id="44941"/>
    <lineage>
        <taxon>Eukaryota</taxon>
        <taxon>Fungi</taxon>
        <taxon>Fungi incertae sedis</taxon>
        <taxon>Mucoromycota</taxon>
        <taxon>Glomeromycotina</taxon>
        <taxon>Glomeromycetes</taxon>
        <taxon>Diversisporales</taxon>
        <taxon>Gigasporaceae</taxon>
        <taxon>Gigaspora</taxon>
    </lineage>
</organism>
<dbReference type="AlphaFoldDB" id="A0A397W3S7"/>
<dbReference type="InterPro" id="IPR011705">
    <property type="entry name" value="BACK"/>
</dbReference>
<dbReference type="InterPro" id="IPR011333">
    <property type="entry name" value="SKP1/BTB/POZ_sf"/>
</dbReference>
<dbReference type="PROSITE" id="PS51886">
    <property type="entry name" value="TLDC"/>
    <property type="match status" value="1"/>
</dbReference>
<evidence type="ECO:0000259" key="1">
    <source>
        <dbReference type="PROSITE" id="PS51886"/>
    </source>
</evidence>
<accession>A0A397W3S7</accession>
<evidence type="ECO:0000313" key="3">
    <source>
        <dbReference type="Proteomes" id="UP000266673"/>
    </source>
</evidence>
<dbReference type="Gene3D" id="1.25.40.420">
    <property type="match status" value="1"/>
</dbReference>
<dbReference type="PANTHER" id="PTHR46306">
    <property type="entry name" value="BTB/POZ DOMAIN-CONTAINING PROTEIN 9"/>
    <property type="match status" value="1"/>
</dbReference>
<dbReference type="EMBL" id="QKWP01000053">
    <property type="protein sequence ID" value="RIB28878.1"/>
    <property type="molecule type" value="Genomic_DNA"/>
</dbReference>
<dbReference type="Gene3D" id="3.30.710.10">
    <property type="entry name" value="Potassium Channel Kv1.1, Chain A"/>
    <property type="match status" value="1"/>
</dbReference>
<protein>
    <recommendedName>
        <fullName evidence="1">TLDc domain-containing protein</fullName>
    </recommendedName>
</protein>
<dbReference type="Proteomes" id="UP000266673">
    <property type="component" value="Unassembled WGS sequence"/>
</dbReference>
<evidence type="ECO:0000313" key="2">
    <source>
        <dbReference type="EMBL" id="RIB28878.1"/>
    </source>
</evidence>
<dbReference type="OrthoDB" id="5430411at2759"/>
<name>A0A397W3S7_9GLOM</name>
<reference evidence="2 3" key="1">
    <citation type="submission" date="2018-06" db="EMBL/GenBank/DDBJ databases">
        <title>Comparative genomics reveals the genomic features of Rhizophagus irregularis, R. cerebriforme, R. diaphanum and Gigaspora rosea, and their symbiotic lifestyle signature.</title>
        <authorList>
            <person name="Morin E."/>
            <person name="San Clemente H."/>
            <person name="Chen E.C.H."/>
            <person name="De La Providencia I."/>
            <person name="Hainaut M."/>
            <person name="Kuo A."/>
            <person name="Kohler A."/>
            <person name="Murat C."/>
            <person name="Tang N."/>
            <person name="Roy S."/>
            <person name="Loubradou J."/>
            <person name="Henrissat B."/>
            <person name="Grigoriev I.V."/>
            <person name="Corradi N."/>
            <person name="Roux C."/>
            <person name="Martin F.M."/>
        </authorList>
    </citation>
    <scope>NUCLEOTIDE SEQUENCE [LARGE SCALE GENOMIC DNA]</scope>
    <source>
        <strain evidence="2 3">DAOM 194757</strain>
    </source>
</reference>
<sequence length="416" mass="48561">MINLKNFTIQQFEIIIKYIYGGVVLLENHNASFIFELMLIACEFLFDELAKFFEAHLIETKAHWLRLNFTRIYQKIFQNNELQKLQKWCNDIVAKYPDKIFESENFSSLQENALVSLISRDDLQMEEIKIWNLVIEWGIAQNPGLASNPKSWSNESFLSLKTTLQNILPHIRYFQMSSDDINNNVQPYQQILDKELWDDITKKLMSADQQLSSKILPPRVILAPILPTRNSEPVINGAHAAEIASWVDRKTEIYSVMDNPYEFKLLLRGTRDGFTKDSFWRLCDKQTHLVVVMKVKGTDEILGGYNPIGWDKPVKQVFFKQCNDSFIFSLKNGTIQNSILSRVKYPKAAIVCDMNYAPTFGLSDLAMREHFDQHSNCWNCLDSYEKRIRNETTFDSYGFSFFSVEEYEIFHISKKP</sequence>
<dbReference type="Pfam" id="PF07534">
    <property type="entry name" value="TLD"/>
    <property type="match status" value="1"/>
</dbReference>
<comment type="caution">
    <text evidence="2">The sequence shown here is derived from an EMBL/GenBank/DDBJ whole genome shotgun (WGS) entry which is preliminary data.</text>
</comment>
<keyword evidence="3" id="KW-1185">Reference proteome</keyword>